<accession>A0AAV3KBG7</accession>
<dbReference type="GO" id="GO:0003700">
    <property type="term" value="F:DNA-binding transcription factor activity"/>
    <property type="evidence" value="ECO:0007669"/>
    <property type="project" value="InterPro"/>
</dbReference>
<evidence type="ECO:0000256" key="3">
    <source>
        <dbReference type="ARBA" id="ARBA00023163"/>
    </source>
</evidence>
<reference evidence="7" key="1">
    <citation type="journal article" date="2013" name="Diversity">
        <title>Genome Sequence of Dickeya solani, a New soft Rot Pathogen of Potato, Suggests its Emergence May Be Related to a Novel Combination of Non-Ribosomal Peptide/Polyketide Synthetase Clusters.</title>
        <authorList>
            <person name="Garlant L."/>
            <person name="Koskinen P."/>
            <person name="Rouhiainen L."/>
            <person name="Laine P."/>
            <person name="Paulin L."/>
            <person name="Auvinen P."/>
            <person name="Holm L."/>
            <person name="Pirhonen M."/>
        </authorList>
    </citation>
    <scope>NUCLEOTIDE SEQUENCE [LARGE SCALE GENOMIC DNA]</scope>
    <source>
        <strain evidence="7">D s0432-1</strain>
    </source>
</reference>
<dbReference type="GO" id="GO:0097367">
    <property type="term" value="F:carbohydrate derivative binding"/>
    <property type="evidence" value="ECO:0007669"/>
    <property type="project" value="InterPro"/>
</dbReference>
<dbReference type="Gene3D" id="3.40.50.10490">
    <property type="entry name" value="Glucose-6-phosphate isomerase like protein, domain 1"/>
    <property type="match status" value="1"/>
</dbReference>
<evidence type="ECO:0000256" key="1">
    <source>
        <dbReference type="ARBA" id="ARBA00023015"/>
    </source>
</evidence>
<keyword evidence="3" id="KW-0804">Transcription</keyword>
<organism evidence="6 7">
    <name type="scientific">Dickeya solani D s0432-1</name>
    <dbReference type="NCBI Taxonomy" id="1231725"/>
    <lineage>
        <taxon>Bacteria</taxon>
        <taxon>Pseudomonadati</taxon>
        <taxon>Pseudomonadota</taxon>
        <taxon>Gammaproteobacteria</taxon>
        <taxon>Enterobacterales</taxon>
        <taxon>Pectobacteriaceae</taxon>
        <taxon>Dickeya</taxon>
    </lineage>
</organism>
<evidence type="ECO:0000259" key="4">
    <source>
        <dbReference type="PROSITE" id="PS51071"/>
    </source>
</evidence>
<dbReference type="Proteomes" id="UP000017142">
    <property type="component" value="Unassembled WGS sequence"/>
</dbReference>
<dbReference type="RefSeq" id="WP_022632907.1">
    <property type="nucleotide sequence ID" value="NZ_AMWE01000002.1"/>
</dbReference>
<dbReference type="GO" id="GO:0003677">
    <property type="term" value="F:DNA binding"/>
    <property type="evidence" value="ECO:0007669"/>
    <property type="project" value="UniProtKB-KW"/>
</dbReference>
<dbReference type="SUPFAM" id="SSF46689">
    <property type="entry name" value="Homeodomain-like"/>
    <property type="match status" value="1"/>
</dbReference>
<keyword evidence="2" id="KW-0238">DNA-binding</keyword>
<dbReference type="GeneID" id="43520162"/>
<dbReference type="GO" id="GO:1901135">
    <property type="term" value="P:carbohydrate derivative metabolic process"/>
    <property type="evidence" value="ECO:0007669"/>
    <property type="project" value="InterPro"/>
</dbReference>
<dbReference type="Gene3D" id="1.10.10.10">
    <property type="entry name" value="Winged helix-like DNA-binding domain superfamily/Winged helix DNA-binding domain"/>
    <property type="match status" value="1"/>
</dbReference>
<proteinExistence type="predicted"/>
<dbReference type="AlphaFoldDB" id="A0AAV3KBG7"/>
<dbReference type="InterPro" id="IPR035472">
    <property type="entry name" value="RpiR-like_SIS"/>
</dbReference>
<dbReference type="PROSITE" id="PS51071">
    <property type="entry name" value="HTH_RPIR"/>
    <property type="match status" value="1"/>
</dbReference>
<dbReference type="SUPFAM" id="SSF53697">
    <property type="entry name" value="SIS domain"/>
    <property type="match status" value="1"/>
</dbReference>
<dbReference type="InterPro" id="IPR001347">
    <property type="entry name" value="SIS_dom"/>
</dbReference>
<sequence length="299" mass="32770">MKTTPLTKIKRKQLDIFTERFRAQKDQLSARLFVVAQYIDQNRAAVLNQTAMAIATETGTSDATVIRAIQALGFSGLRDLKNVLRAVVGETLSSSARMATTVSELSPDINASIDFVVDSYRLTCDLLLSQRNRDAIALASSLLAPAERIAIFGIGASALLAEYTSRLFNRYGRSAYVLNRTGAALSEQIIELRTGDVLIMLAQKSAHREGMTTLEEARKLKMKVVLLTGADDSVFMKHADSTIFIPRSSSKEKIPIHGTPIMCLEVLVLALATLSPGTPLKTINRLYELNNALTRPKKT</sequence>
<feature type="domain" description="SIS" evidence="5">
    <location>
        <begin position="138"/>
        <end position="282"/>
    </location>
</feature>
<protein>
    <submittedName>
        <fullName evidence="6">Iron transport system regulatory protein FitR</fullName>
    </submittedName>
</protein>
<dbReference type="PANTHER" id="PTHR30514">
    <property type="entry name" value="GLUCOKINASE"/>
    <property type="match status" value="1"/>
</dbReference>
<dbReference type="InterPro" id="IPR046348">
    <property type="entry name" value="SIS_dom_sf"/>
</dbReference>
<gene>
    <name evidence="6" type="ORF">A544_1452</name>
</gene>
<evidence type="ECO:0000259" key="5">
    <source>
        <dbReference type="PROSITE" id="PS51464"/>
    </source>
</evidence>
<dbReference type="InterPro" id="IPR036388">
    <property type="entry name" value="WH-like_DNA-bd_sf"/>
</dbReference>
<feature type="domain" description="HTH rpiR-type" evidence="4">
    <location>
        <begin position="15"/>
        <end position="91"/>
    </location>
</feature>
<name>A0AAV3KBG7_9GAMM</name>
<dbReference type="Pfam" id="PF01418">
    <property type="entry name" value="HTH_6"/>
    <property type="match status" value="1"/>
</dbReference>
<keyword evidence="1" id="KW-0805">Transcription regulation</keyword>
<comment type="caution">
    <text evidence="6">The sequence shown here is derived from an EMBL/GenBank/DDBJ whole genome shotgun (WGS) entry which is preliminary data.</text>
</comment>
<evidence type="ECO:0000313" key="7">
    <source>
        <dbReference type="Proteomes" id="UP000017142"/>
    </source>
</evidence>
<dbReference type="EMBL" id="AMWE01000002">
    <property type="protein sequence ID" value="ERO58277.1"/>
    <property type="molecule type" value="Genomic_DNA"/>
</dbReference>
<dbReference type="InterPro" id="IPR000281">
    <property type="entry name" value="HTH_RpiR"/>
</dbReference>
<dbReference type="PROSITE" id="PS51464">
    <property type="entry name" value="SIS"/>
    <property type="match status" value="1"/>
</dbReference>
<dbReference type="CDD" id="cd05013">
    <property type="entry name" value="SIS_RpiR"/>
    <property type="match status" value="1"/>
</dbReference>
<dbReference type="Pfam" id="PF01380">
    <property type="entry name" value="SIS"/>
    <property type="match status" value="1"/>
</dbReference>
<dbReference type="InterPro" id="IPR047640">
    <property type="entry name" value="RpiR-like"/>
</dbReference>
<evidence type="ECO:0000313" key="6">
    <source>
        <dbReference type="EMBL" id="ERO58277.1"/>
    </source>
</evidence>
<dbReference type="InterPro" id="IPR009057">
    <property type="entry name" value="Homeodomain-like_sf"/>
</dbReference>
<evidence type="ECO:0000256" key="2">
    <source>
        <dbReference type="ARBA" id="ARBA00023125"/>
    </source>
</evidence>